<reference evidence="3 4" key="1">
    <citation type="submission" date="2015-09" db="EMBL/GenBank/DDBJ databases">
        <title>Host preference determinants of Valsa canker pathogens revealed by comparative genomics.</title>
        <authorList>
            <person name="Yin Z."/>
            <person name="Huang L."/>
        </authorList>
    </citation>
    <scope>NUCLEOTIDE SEQUENCE [LARGE SCALE GENOMIC DNA]</scope>
    <source>
        <strain evidence="3 4">SXYLt</strain>
    </source>
</reference>
<protein>
    <recommendedName>
        <fullName evidence="2">Asl1-like glycosyl hydrolase catalytic domain-containing protein</fullName>
    </recommendedName>
</protein>
<keyword evidence="1" id="KW-0472">Membrane</keyword>
<feature type="transmembrane region" description="Helical" evidence="1">
    <location>
        <begin position="66"/>
        <end position="86"/>
    </location>
</feature>
<dbReference type="STRING" id="1230097.A0A423WUI6"/>
<keyword evidence="1" id="KW-1133">Transmembrane helix</keyword>
<dbReference type="PANTHER" id="PTHR34154">
    <property type="entry name" value="ALKALI-SENSITIVE LINKAGE PROTEIN 1"/>
    <property type="match status" value="1"/>
</dbReference>
<feature type="domain" description="Asl1-like glycosyl hydrolase catalytic" evidence="2">
    <location>
        <begin position="140"/>
        <end position="381"/>
    </location>
</feature>
<dbReference type="InParanoid" id="A0A423WUI6"/>
<accession>A0A423WUI6</accession>
<evidence type="ECO:0000256" key="1">
    <source>
        <dbReference type="SAM" id="Phobius"/>
    </source>
</evidence>
<evidence type="ECO:0000259" key="2">
    <source>
        <dbReference type="Pfam" id="PF11790"/>
    </source>
</evidence>
<gene>
    <name evidence="3" type="ORF">VPNG_06648</name>
</gene>
<dbReference type="Gene3D" id="3.20.20.80">
    <property type="entry name" value="Glycosidases"/>
    <property type="match status" value="1"/>
</dbReference>
<keyword evidence="1" id="KW-0812">Transmembrane</keyword>
<dbReference type="Pfam" id="PF11790">
    <property type="entry name" value="Glyco_hydro_cc"/>
    <property type="match status" value="1"/>
</dbReference>
<name>A0A423WUI6_9PEZI</name>
<dbReference type="GO" id="GO:0009277">
    <property type="term" value="C:fungal-type cell wall"/>
    <property type="evidence" value="ECO:0007669"/>
    <property type="project" value="TreeGrafter"/>
</dbReference>
<evidence type="ECO:0000313" key="4">
    <source>
        <dbReference type="Proteomes" id="UP000285146"/>
    </source>
</evidence>
<dbReference type="PANTHER" id="PTHR34154:SF3">
    <property type="entry name" value="ALKALI-SENSITIVE LINKAGE PROTEIN 1"/>
    <property type="match status" value="1"/>
</dbReference>
<dbReference type="SUPFAM" id="SSF51445">
    <property type="entry name" value="(Trans)glycosidases"/>
    <property type="match status" value="1"/>
</dbReference>
<feature type="transmembrane region" description="Helical" evidence="1">
    <location>
        <begin position="398"/>
        <end position="422"/>
    </location>
</feature>
<dbReference type="GO" id="GO:0071966">
    <property type="term" value="P:fungal-type cell wall polysaccharide metabolic process"/>
    <property type="evidence" value="ECO:0007669"/>
    <property type="project" value="TreeGrafter"/>
</dbReference>
<dbReference type="EMBL" id="LKEB01000040">
    <property type="protein sequence ID" value="ROW07021.1"/>
    <property type="molecule type" value="Genomic_DNA"/>
</dbReference>
<dbReference type="InterPro" id="IPR053183">
    <property type="entry name" value="ASL1"/>
</dbReference>
<proteinExistence type="predicted"/>
<dbReference type="InterPro" id="IPR017853">
    <property type="entry name" value="GH"/>
</dbReference>
<dbReference type="OrthoDB" id="43654at2759"/>
<keyword evidence="4" id="KW-1185">Reference proteome</keyword>
<dbReference type="InterPro" id="IPR006696">
    <property type="entry name" value="DUF423"/>
</dbReference>
<organism evidence="3 4">
    <name type="scientific">Cytospora leucostoma</name>
    <dbReference type="NCBI Taxonomy" id="1230097"/>
    <lineage>
        <taxon>Eukaryota</taxon>
        <taxon>Fungi</taxon>
        <taxon>Dikarya</taxon>
        <taxon>Ascomycota</taxon>
        <taxon>Pezizomycotina</taxon>
        <taxon>Sordariomycetes</taxon>
        <taxon>Sordariomycetidae</taxon>
        <taxon>Diaporthales</taxon>
        <taxon>Cytosporaceae</taxon>
        <taxon>Cytospora</taxon>
    </lineage>
</organism>
<dbReference type="InterPro" id="IPR024655">
    <property type="entry name" value="Asl1_glyco_hydro_catalytic"/>
</dbReference>
<dbReference type="Pfam" id="PF04241">
    <property type="entry name" value="DUF423"/>
    <property type="match status" value="1"/>
</dbReference>
<dbReference type="FunFam" id="3.20.20.80:FF:000207">
    <property type="entry name" value="Glycoside hydrolase family 128 protein"/>
    <property type="match status" value="1"/>
</dbReference>
<dbReference type="AlphaFoldDB" id="A0A423WUI6"/>
<evidence type="ECO:0000313" key="3">
    <source>
        <dbReference type="EMBL" id="ROW07021.1"/>
    </source>
</evidence>
<dbReference type="Proteomes" id="UP000285146">
    <property type="component" value="Unassembled WGS sequence"/>
</dbReference>
<comment type="caution">
    <text evidence="3">The sequence shown here is derived from an EMBL/GenBank/DDBJ whole genome shotgun (WGS) entry which is preliminary data.</text>
</comment>
<feature type="transmembrane region" description="Helical" evidence="1">
    <location>
        <begin position="98"/>
        <end position="123"/>
    </location>
</feature>
<sequence length="423" mass="46293">MSESTSSTYWRVGALYGAAAVCLGAFGAHGLKTRISDPAKLASWSTAAHYQLAHSIALLVARDNPVAAGLFTAGMTMFSGSIYALILDPTRFKFLGPVTPLGGLCLIGAPFRGLWLLPLLLAVSVDTEATATSKRGLCFVPNSTTPQDDSIWTKEPSDLTWYYNYDSLPSHVFHDLTQDEFEFVPMLWGAPALEDDTTFLETVQSLIENGTDIRHVLTFNEPENGQPGSGGVDPAFGAQVWVNNIIPLQGMGIRAGLPGTTGSTDGLPWLRQFLGNCSKITGTDCTYDFVTLHWYGNFEGLASHIGEYAATSIWVTEYNLDHQSLQETQSFYNTSVDYLDRLLYIERYSLFGAFRSDVSNVGPNAAMLSSDGSLTDIGRWYLGRDKDYSNRENTPESMASWVGLDVVYMLLSVALVVNIVIFE</sequence>
<feature type="transmembrane region" description="Helical" evidence="1">
    <location>
        <begin position="12"/>
        <end position="29"/>
    </location>
</feature>